<accession>A0A3E1NU81</accession>
<dbReference type="AlphaFoldDB" id="A0A3E1NU81"/>
<dbReference type="OrthoDB" id="1007667at2"/>
<evidence type="ECO:0000256" key="2">
    <source>
        <dbReference type="ARBA" id="ARBA00023125"/>
    </source>
</evidence>
<evidence type="ECO:0000256" key="1">
    <source>
        <dbReference type="ARBA" id="ARBA00023015"/>
    </source>
</evidence>
<dbReference type="GO" id="GO:0003700">
    <property type="term" value="F:DNA-binding transcription factor activity"/>
    <property type="evidence" value="ECO:0007669"/>
    <property type="project" value="InterPro"/>
</dbReference>
<feature type="domain" description="HTH araC/xylS-type" evidence="4">
    <location>
        <begin position="210"/>
        <end position="308"/>
    </location>
</feature>
<dbReference type="Gene3D" id="1.10.10.60">
    <property type="entry name" value="Homeodomain-like"/>
    <property type="match status" value="1"/>
</dbReference>
<dbReference type="SMART" id="SM00342">
    <property type="entry name" value="HTH_ARAC"/>
    <property type="match status" value="1"/>
</dbReference>
<organism evidence="5 6">
    <name type="scientific">Chitinophaga silvisoli</name>
    <dbReference type="NCBI Taxonomy" id="2291814"/>
    <lineage>
        <taxon>Bacteria</taxon>
        <taxon>Pseudomonadati</taxon>
        <taxon>Bacteroidota</taxon>
        <taxon>Chitinophagia</taxon>
        <taxon>Chitinophagales</taxon>
        <taxon>Chitinophagaceae</taxon>
        <taxon>Chitinophaga</taxon>
    </lineage>
</organism>
<protein>
    <submittedName>
        <fullName evidence="5">Helix-turn-helix domain-containing protein</fullName>
    </submittedName>
</protein>
<comment type="caution">
    <text evidence="5">The sequence shown here is derived from an EMBL/GenBank/DDBJ whole genome shotgun (WGS) entry which is preliminary data.</text>
</comment>
<dbReference type="InterPro" id="IPR018060">
    <property type="entry name" value="HTH_AraC"/>
</dbReference>
<dbReference type="SUPFAM" id="SSF51215">
    <property type="entry name" value="Regulatory protein AraC"/>
    <property type="match status" value="1"/>
</dbReference>
<evidence type="ECO:0000313" key="6">
    <source>
        <dbReference type="Proteomes" id="UP000261174"/>
    </source>
</evidence>
<reference evidence="5 6" key="1">
    <citation type="submission" date="2018-08" db="EMBL/GenBank/DDBJ databases">
        <title>Chitinophaga sp. K20C18050901, a novel bacterium isolated from forest soil.</title>
        <authorList>
            <person name="Wang C."/>
        </authorList>
    </citation>
    <scope>NUCLEOTIDE SEQUENCE [LARGE SCALE GENOMIC DNA]</scope>
    <source>
        <strain evidence="5 6">K20C18050901</strain>
    </source>
</reference>
<keyword evidence="1" id="KW-0805">Transcription regulation</keyword>
<name>A0A3E1NU81_9BACT</name>
<evidence type="ECO:0000259" key="4">
    <source>
        <dbReference type="PROSITE" id="PS01124"/>
    </source>
</evidence>
<evidence type="ECO:0000313" key="5">
    <source>
        <dbReference type="EMBL" id="RFM31467.1"/>
    </source>
</evidence>
<dbReference type="InterPro" id="IPR037923">
    <property type="entry name" value="HTH-like"/>
</dbReference>
<dbReference type="EMBL" id="QTJV01000014">
    <property type="protein sequence ID" value="RFM31467.1"/>
    <property type="molecule type" value="Genomic_DNA"/>
</dbReference>
<keyword evidence="6" id="KW-1185">Reference proteome</keyword>
<gene>
    <name evidence="5" type="ORF">DXN04_29265</name>
</gene>
<dbReference type="PANTHER" id="PTHR43280">
    <property type="entry name" value="ARAC-FAMILY TRANSCRIPTIONAL REGULATOR"/>
    <property type="match status" value="1"/>
</dbReference>
<keyword evidence="2" id="KW-0238">DNA-binding</keyword>
<dbReference type="SUPFAM" id="SSF46689">
    <property type="entry name" value="Homeodomain-like"/>
    <property type="match status" value="1"/>
</dbReference>
<dbReference type="RefSeq" id="WP_116856964.1">
    <property type="nucleotide sequence ID" value="NZ_QTJV01000014.1"/>
</dbReference>
<keyword evidence="3" id="KW-0804">Transcription</keyword>
<sequence>MKNGLTDIPKYNLKSFRHIHRQISAGSSFGHNVPDASKIIEGFEIYSSDGMVRSKGPLKSEFYRLTITITGSLNMRIGLDQFVHRPGTLAFTYPNQTFSTSDFSDDASGYYLFFNPEFLSDLIPSIKIPDEFPFYNNSGTPVFQISIEELENFLPLVMRINDELQVQKIGRDKAIKMYVYLLLLEAKRSYLRQSIGNAESSRQDSYKLISRFRELVTQHYLHKRLVDDYAKILGVSSNHLNKTVKKSTGKTASEIIKEMILQEAKSLLLYTNNSVSEIAYRLDFPDPASFNRFFKTITNETPLAYRSRHN</sequence>
<dbReference type="Pfam" id="PF12833">
    <property type="entry name" value="HTH_18"/>
    <property type="match status" value="1"/>
</dbReference>
<dbReference type="PANTHER" id="PTHR43280:SF32">
    <property type="entry name" value="TRANSCRIPTIONAL REGULATORY PROTEIN"/>
    <property type="match status" value="1"/>
</dbReference>
<proteinExistence type="predicted"/>
<dbReference type="Proteomes" id="UP000261174">
    <property type="component" value="Unassembled WGS sequence"/>
</dbReference>
<dbReference type="PROSITE" id="PS01124">
    <property type="entry name" value="HTH_ARAC_FAMILY_2"/>
    <property type="match status" value="1"/>
</dbReference>
<dbReference type="GO" id="GO:0043565">
    <property type="term" value="F:sequence-specific DNA binding"/>
    <property type="evidence" value="ECO:0007669"/>
    <property type="project" value="InterPro"/>
</dbReference>
<evidence type="ECO:0000256" key="3">
    <source>
        <dbReference type="ARBA" id="ARBA00023163"/>
    </source>
</evidence>
<dbReference type="InterPro" id="IPR009057">
    <property type="entry name" value="Homeodomain-like_sf"/>
</dbReference>